<comment type="caution">
    <text evidence="2">The sequence shown here is derived from an EMBL/GenBank/DDBJ whole genome shotgun (WGS) entry which is preliminary data.</text>
</comment>
<gene>
    <name evidence="2" type="ORF">JJB74_24400</name>
</gene>
<dbReference type="PANTHER" id="PTHR43155:SF2">
    <property type="entry name" value="CYCLIC DI-GMP PHOSPHODIESTERASE PA4108"/>
    <property type="match status" value="1"/>
</dbReference>
<dbReference type="GO" id="GO:0008081">
    <property type="term" value="F:phosphoric diester hydrolase activity"/>
    <property type="evidence" value="ECO:0007669"/>
    <property type="project" value="UniProtKB-ARBA"/>
</dbReference>
<reference evidence="2" key="1">
    <citation type="submission" date="2021-01" db="EMBL/GenBank/DDBJ databases">
        <title>Genome sequence of strain Noviherbaspirillum sp. DKR-6.</title>
        <authorList>
            <person name="Chaudhary D.K."/>
        </authorList>
    </citation>
    <scope>NUCLEOTIDE SEQUENCE</scope>
    <source>
        <strain evidence="2">DKR-6</strain>
    </source>
</reference>
<dbReference type="InterPro" id="IPR037522">
    <property type="entry name" value="HD_GYP_dom"/>
</dbReference>
<dbReference type="Pfam" id="PF13487">
    <property type="entry name" value="HD_5"/>
    <property type="match status" value="1"/>
</dbReference>
<proteinExistence type="predicted"/>
<protein>
    <submittedName>
        <fullName evidence="2">HD domain-containing protein</fullName>
    </submittedName>
</protein>
<organism evidence="2 3">
    <name type="scientific">Noviherbaspirillum pedocola</name>
    <dbReference type="NCBI Taxonomy" id="2801341"/>
    <lineage>
        <taxon>Bacteria</taxon>
        <taxon>Pseudomonadati</taxon>
        <taxon>Pseudomonadota</taxon>
        <taxon>Betaproteobacteria</taxon>
        <taxon>Burkholderiales</taxon>
        <taxon>Oxalobacteraceae</taxon>
        <taxon>Noviherbaspirillum</taxon>
    </lineage>
</organism>
<dbReference type="Proteomes" id="UP000622890">
    <property type="component" value="Unassembled WGS sequence"/>
</dbReference>
<keyword evidence="3" id="KW-1185">Reference proteome</keyword>
<name>A0A934T2C6_9BURK</name>
<dbReference type="AlphaFoldDB" id="A0A934T2C6"/>
<dbReference type="CDD" id="cd00077">
    <property type="entry name" value="HDc"/>
    <property type="match status" value="1"/>
</dbReference>
<evidence type="ECO:0000313" key="3">
    <source>
        <dbReference type="Proteomes" id="UP000622890"/>
    </source>
</evidence>
<dbReference type="PROSITE" id="PS51832">
    <property type="entry name" value="HD_GYP"/>
    <property type="match status" value="1"/>
</dbReference>
<evidence type="ECO:0000259" key="1">
    <source>
        <dbReference type="PROSITE" id="PS51832"/>
    </source>
</evidence>
<dbReference type="PANTHER" id="PTHR43155">
    <property type="entry name" value="CYCLIC DI-GMP PHOSPHODIESTERASE PA4108-RELATED"/>
    <property type="match status" value="1"/>
</dbReference>
<dbReference type="InterPro" id="IPR003607">
    <property type="entry name" value="HD/PDEase_dom"/>
</dbReference>
<dbReference type="SUPFAM" id="SSF109604">
    <property type="entry name" value="HD-domain/PDEase-like"/>
    <property type="match status" value="1"/>
</dbReference>
<dbReference type="EMBL" id="JAEPBG010000014">
    <property type="protein sequence ID" value="MBK4737774.1"/>
    <property type="molecule type" value="Genomic_DNA"/>
</dbReference>
<accession>A0A934T2C6</accession>
<evidence type="ECO:0000313" key="2">
    <source>
        <dbReference type="EMBL" id="MBK4737774.1"/>
    </source>
</evidence>
<dbReference type="RefSeq" id="WP_200596345.1">
    <property type="nucleotide sequence ID" value="NZ_JAEPBG010000014.1"/>
</dbReference>
<sequence length="266" mass="29309">MKSERGALYRHSLYLVLLSRAIGARLSLSASEMRNLMLAALSQDLGEMHTDPELLKSGRMLQGPERNVIHVHPVTSHAILSRIPAVPEDALQAVLQHHERLDGSGYPGGTSGAGIDRLARILAVAETAEVMLRRFDPERFSVAFRLHRARLDADCIRAVYELLPPANPPNDDAPQSRGLSCGRVAAVFAGWPDLLQRVDSSAAHEPLAFVTSRIYQVQSLARQAGYSAEFLDMINLDGDDAYLAAELLAVQEEIIRMLDDMAFEFE</sequence>
<feature type="domain" description="HD-GYP" evidence="1">
    <location>
        <begin position="1"/>
        <end position="182"/>
    </location>
</feature>
<dbReference type="Gene3D" id="1.10.3210.10">
    <property type="entry name" value="Hypothetical protein af1432"/>
    <property type="match status" value="1"/>
</dbReference>